<dbReference type="InterPro" id="IPR001849">
    <property type="entry name" value="PH_domain"/>
</dbReference>
<dbReference type="Gene3D" id="3.30.200.20">
    <property type="entry name" value="Phosphorylase Kinase, domain 1"/>
    <property type="match status" value="1"/>
</dbReference>
<dbReference type="InterPro" id="IPR011009">
    <property type="entry name" value="Kinase-like_dom_sf"/>
</dbReference>
<evidence type="ECO:0000256" key="5">
    <source>
        <dbReference type="ARBA" id="ARBA00022679"/>
    </source>
</evidence>
<dbReference type="InterPro" id="IPR002885">
    <property type="entry name" value="PPR_rpt"/>
</dbReference>
<feature type="domain" description="Protein kinase" evidence="12">
    <location>
        <begin position="758"/>
        <end position="1016"/>
    </location>
</feature>
<dbReference type="SUPFAM" id="SSF56112">
    <property type="entry name" value="Protein kinase-like (PK-like)"/>
    <property type="match status" value="1"/>
</dbReference>
<evidence type="ECO:0000259" key="12">
    <source>
        <dbReference type="PROSITE" id="PS50011"/>
    </source>
</evidence>
<dbReference type="FunFam" id="3.30.200.20:FF:000042">
    <property type="entry name" value="Aurora kinase A"/>
    <property type="match status" value="1"/>
</dbReference>
<proteinExistence type="inferred from homology"/>
<dbReference type="PROSITE" id="PS00108">
    <property type="entry name" value="PROTEIN_KINASE_ST"/>
    <property type="match status" value="1"/>
</dbReference>
<dbReference type="NCBIfam" id="TIGR00756">
    <property type="entry name" value="PPR"/>
    <property type="match status" value="2"/>
</dbReference>
<evidence type="ECO:0000256" key="4">
    <source>
        <dbReference type="ARBA" id="ARBA00022553"/>
    </source>
</evidence>
<evidence type="ECO:0000256" key="9">
    <source>
        <dbReference type="PROSITE-ProRule" id="PRU00708"/>
    </source>
</evidence>
<keyword evidence="15" id="KW-1185">Reference proteome</keyword>
<dbReference type="Proteomes" id="UP000663828">
    <property type="component" value="Unassembled WGS sequence"/>
</dbReference>
<evidence type="ECO:0000259" key="11">
    <source>
        <dbReference type="PROSITE" id="PS50003"/>
    </source>
</evidence>
<keyword evidence="5" id="KW-0808">Transferase</keyword>
<evidence type="ECO:0000256" key="8">
    <source>
        <dbReference type="ARBA" id="ARBA00022840"/>
    </source>
</evidence>
<evidence type="ECO:0000259" key="13">
    <source>
        <dbReference type="PROSITE" id="PS51285"/>
    </source>
</evidence>
<name>A0A815XX11_ADIRI</name>
<evidence type="ECO:0000313" key="15">
    <source>
        <dbReference type="Proteomes" id="UP000663828"/>
    </source>
</evidence>
<dbReference type="Pfam" id="PF13041">
    <property type="entry name" value="PPR_2"/>
    <property type="match status" value="1"/>
</dbReference>
<dbReference type="PROSITE" id="PS00107">
    <property type="entry name" value="PROTEIN_KINASE_ATP"/>
    <property type="match status" value="1"/>
</dbReference>
<keyword evidence="8 10" id="KW-0067">ATP-binding</keyword>
<dbReference type="EMBL" id="CAJNOR010005468">
    <property type="protein sequence ID" value="CAF1563657.1"/>
    <property type="molecule type" value="Genomic_DNA"/>
</dbReference>
<keyword evidence="7" id="KW-0418">Kinase</keyword>
<dbReference type="Gene3D" id="2.30.29.30">
    <property type="entry name" value="Pleckstrin-homology domain (PH domain)/Phosphotyrosine-binding domain (PTB)"/>
    <property type="match status" value="1"/>
</dbReference>
<dbReference type="InterPro" id="IPR008271">
    <property type="entry name" value="Ser/Thr_kinase_AS"/>
</dbReference>
<dbReference type="Pfam" id="PF00169">
    <property type="entry name" value="PH"/>
    <property type="match status" value="1"/>
</dbReference>
<evidence type="ECO:0000256" key="10">
    <source>
        <dbReference type="PROSITE-ProRule" id="PRU10141"/>
    </source>
</evidence>
<dbReference type="SMART" id="SM00133">
    <property type="entry name" value="S_TK_X"/>
    <property type="match status" value="1"/>
</dbReference>
<evidence type="ECO:0000256" key="2">
    <source>
        <dbReference type="ARBA" id="ARBA00012513"/>
    </source>
</evidence>
<evidence type="ECO:0000313" key="14">
    <source>
        <dbReference type="EMBL" id="CAF1563657.1"/>
    </source>
</evidence>
<reference evidence="14" key="1">
    <citation type="submission" date="2021-02" db="EMBL/GenBank/DDBJ databases">
        <authorList>
            <person name="Nowell W R."/>
        </authorList>
    </citation>
    <scope>NUCLEOTIDE SEQUENCE</scope>
</reference>
<dbReference type="Gene3D" id="1.10.510.10">
    <property type="entry name" value="Transferase(Phosphotransferase) domain 1"/>
    <property type="match status" value="1"/>
</dbReference>
<dbReference type="InterPro" id="IPR011990">
    <property type="entry name" value="TPR-like_helical_dom_sf"/>
</dbReference>
<accession>A0A815XX11</accession>
<evidence type="ECO:0000256" key="6">
    <source>
        <dbReference type="ARBA" id="ARBA00022741"/>
    </source>
</evidence>
<dbReference type="InterPro" id="IPR017441">
    <property type="entry name" value="Protein_kinase_ATP_BS"/>
</dbReference>
<dbReference type="InterPro" id="IPR017892">
    <property type="entry name" value="Pkinase_C"/>
</dbReference>
<dbReference type="SMART" id="SM00220">
    <property type="entry name" value="S_TKc"/>
    <property type="match status" value="1"/>
</dbReference>
<dbReference type="PROSITE" id="PS51375">
    <property type="entry name" value="PPR"/>
    <property type="match status" value="2"/>
</dbReference>
<evidence type="ECO:0000256" key="3">
    <source>
        <dbReference type="ARBA" id="ARBA00022527"/>
    </source>
</evidence>
<dbReference type="PROSITE" id="PS50003">
    <property type="entry name" value="PH_DOMAIN"/>
    <property type="match status" value="1"/>
</dbReference>
<dbReference type="InterPro" id="IPR000719">
    <property type="entry name" value="Prot_kinase_dom"/>
</dbReference>
<comment type="similarity">
    <text evidence="1">Belongs to the protein kinase superfamily. AGC Ser/Thr protein kinase family. RAC subfamily.</text>
</comment>
<keyword evidence="6 10" id="KW-0547">Nucleotide-binding</keyword>
<keyword evidence="3" id="KW-0723">Serine/threonine-protein kinase</keyword>
<dbReference type="Pfam" id="PF00069">
    <property type="entry name" value="Pkinase"/>
    <property type="match status" value="1"/>
</dbReference>
<organism evidence="14 15">
    <name type="scientific">Adineta ricciae</name>
    <name type="common">Rotifer</name>
    <dbReference type="NCBI Taxonomy" id="249248"/>
    <lineage>
        <taxon>Eukaryota</taxon>
        <taxon>Metazoa</taxon>
        <taxon>Spiralia</taxon>
        <taxon>Gnathifera</taxon>
        <taxon>Rotifera</taxon>
        <taxon>Eurotatoria</taxon>
        <taxon>Bdelloidea</taxon>
        <taxon>Adinetida</taxon>
        <taxon>Adinetidae</taxon>
        <taxon>Adineta</taxon>
    </lineage>
</organism>
<dbReference type="FunFam" id="1.10.510.10:FF:000008">
    <property type="entry name" value="Non-specific serine/threonine protein kinase"/>
    <property type="match status" value="1"/>
</dbReference>
<dbReference type="PROSITE" id="PS51285">
    <property type="entry name" value="AGC_KINASE_CTER"/>
    <property type="match status" value="1"/>
</dbReference>
<dbReference type="Pfam" id="PF01535">
    <property type="entry name" value="PPR"/>
    <property type="match status" value="1"/>
</dbReference>
<dbReference type="Pfam" id="PF00433">
    <property type="entry name" value="Pkinase_C"/>
    <property type="match status" value="1"/>
</dbReference>
<evidence type="ECO:0000256" key="7">
    <source>
        <dbReference type="ARBA" id="ARBA00022777"/>
    </source>
</evidence>
<feature type="repeat" description="PPR" evidence="9">
    <location>
        <begin position="93"/>
        <end position="127"/>
    </location>
</feature>
<evidence type="ECO:0000256" key="1">
    <source>
        <dbReference type="ARBA" id="ARBA00006935"/>
    </source>
</evidence>
<dbReference type="SMART" id="SM00233">
    <property type="entry name" value="PH"/>
    <property type="match status" value="1"/>
</dbReference>
<dbReference type="AlphaFoldDB" id="A0A815XX11"/>
<dbReference type="SUPFAM" id="SSF81901">
    <property type="entry name" value="HCP-like"/>
    <property type="match status" value="1"/>
</dbReference>
<dbReference type="InterPro" id="IPR011993">
    <property type="entry name" value="PH-like_dom_sf"/>
</dbReference>
<dbReference type="InterPro" id="IPR000961">
    <property type="entry name" value="AGC-kinase_C"/>
</dbReference>
<feature type="binding site" evidence="10">
    <location>
        <position position="787"/>
    </location>
    <ligand>
        <name>ATP</name>
        <dbReference type="ChEBI" id="CHEBI:30616"/>
    </ligand>
</feature>
<dbReference type="Gene3D" id="1.25.40.10">
    <property type="entry name" value="Tetratricopeptide repeat domain"/>
    <property type="match status" value="2"/>
</dbReference>
<keyword evidence="4" id="KW-0597">Phosphoprotein</keyword>
<dbReference type="PROSITE" id="PS50011">
    <property type="entry name" value="PROTEIN_KINASE_DOM"/>
    <property type="match status" value="1"/>
</dbReference>
<feature type="repeat" description="PPR" evidence="9">
    <location>
        <begin position="325"/>
        <end position="359"/>
    </location>
</feature>
<protein>
    <recommendedName>
        <fullName evidence="2">non-specific serine/threonine protein kinase</fullName>
        <ecNumber evidence="2">2.7.11.1</ecNumber>
    </recommendedName>
</protein>
<dbReference type="GO" id="GO:0004674">
    <property type="term" value="F:protein serine/threonine kinase activity"/>
    <property type="evidence" value="ECO:0007669"/>
    <property type="project" value="UniProtKB-KW"/>
</dbReference>
<dbReference type="SUPFAM" id="SSF50729">
    <property type="entry name" value="PH domain-like"/>
    <property type="match status" value="1"/>
</dbReference>
<dbReference type="PANTHER" id="PTHR24351">
    <property type="entry name" value="RIBOSOMAL PROTEIN S6 KINASE"/>
    <property type="match status" value="1"/>
</dbReference>
<feature type="domain" description="PH" evidence="11">
    <location>
        <begin position="612"/>
        <end position="714"/>
    </location>
</feature>
<feature type="domain" description="AGC-kinase C-terminal" evidence="13">
    <location>
        <begin position="1017"/>
        <end position="1091"/>
    </location>
</feature>
<dbReference type="GO" id="GO:0005524">
    <property type="term" value="F:ATP binding"/>
    <property type="evidence" value="ECO:0007669"/>
    <property type="project" value="UniProtKB-UniRule"/>
</dbReference>
<sequence length="1246" mass="144125">MMLARFLIRRTYRSNPNTIQWNKTIRTHQINGNYQQALKLFQIGIEKNTFEPNSLTYFTMLDICKELKSLPVVRTIHNLIDASKNRDREVFSDPRIRSSLMDVYIKCQDIDSAYRVFQSMSERNVIDCCGLMTGLNQQGKYEKTLELSKQIPSAMKYSSALLCSLILQACGELKRYDEGCEIHRNGQKFLPEHKIFMNELMNFYLKLHREKQALDIFETYSTHQTVIDYSLLMKYYNRHYQPEKTIELYFRLKNNTQIPMDHIIYVLVLQAVANGCCLQTSEQICQDAKKFGINMDVENALINMYGKLGDLDQAEKAFHSMAKHNIVSYNILLNLYGLYHQSDKALKIYQQMCQQGHRPDDKTYVLLLHGLGKTPSKIKDTKRIFASVEESKRGPMLTSAMIAALIRAELFDEVNDLLKITPKEHILFYAIKANLTDKSHDKFTYPTTITNEQVALYDLLMSNIYTYAGLHDRLTKVDEILYENSTLKAMLSYSWLENSNGRIEYFKSENSELKNCEHTEKLALTNASNQNLSSILIGKNHRMCNECHEYFKKFSIKRKVSLLHLDTTCLSFIFVLDIFYEELLIRTRNMHSVNKNANQPRSPTEATAQALPAYKCGWLYKRGEHIKTWRPRYFVLLHDGLLYGYRKPPTANDNQQEEPLNKFQVIDCTVIRQDKIKQNAFVIHFNQMKIERLFAASTQQDREEWITAIEIITRQTTPHLQHQLPVMKMAANDDAMNTESEYPAMNEIFTRRPQINDFEYLKILGRGTFGKVVLCRERTTQRIFAMKMLRKTLVITNNEVVHTMGENKILRHIRHPFITNLICAFTTSDRLCLVMECVNGGELFFHLNREKRFSEELTRFYISEISCVIGYLHSRRVIYRDIKLENILLDRFGHIKLVDFGLCKIDVPFGQTTATFCGTPQYIAPEILRMTSYTNAIDWWGIGVVMYECLVGRLPFADSKSQDGLFQKILNHEPMYPSSLSPNALDLIKRFLKKEPTERIGSGVEDVREVERHPFFGNIPFHLYEEKKIPPPFKPELDSDTDTRYFDTEFTNEPVCVTPPGSTDSINALGISDDAFERFTYVGQDGLSHIASRSVLSMASSNAARSQSNIYLDDPDYYQSHQNLPSLQASYSVSTMNMPSMGAEASTTLKSATSMQQMAHAGNDSTTQQKMHMDQDQNQQRSVTSIPEIYEQQLMNERLMCIQQMMSSGQNFASMFNDDPYFAQQIMAYVAAAQQQQPEVIEIMDE</sequence>
<dbReference type="FunFam" id="2.30.29.30:FF:000027">
    <property type="entry name" value="Non-specific serine/threonine protein kinase"/>
    <property type="match status" value="1"/>
</dbReference>
<dbReference type="EC" id="2.7.11.1" evidence="2"/>
<comment type="caution">
    <text evidence="14">The sequence shown here is derived from an EMBL/GenBank/DDBJ whole genome shotgun (WGS) entry which is preliminary data.</text>
</comment>
<gene>
    <name evidence="14" type="ORF">XAT740_LOCUS43839</name>
</gene>